<evidence type="ECO:0000313" key="7">
    <source>
        <dbReference type="EMBL" id="AGY60221.1"/>
    </source>
</evidence>
<reference evidence="7 8" key="1">
    <citation type="journal article" date="2013" name="PLoS ONE">
        <title>Cultivation and Complete Genome Sequencing of Gloeobacter kilaueensis sp. nov., from a Lava Cave in Kilauea Caldera, Hawai'i.</title>
        <authorList>
            <person name="Saw J.H."/>
            <person name="Schatz M."/>
            <person name="Brown M.V."/>
            <person name="Kunkel D.D."/>
            <person name="Foster J.S."/>
            <person name="Shick H."/>
            <person name="Christensen S."/>
            <person name="Hou S."/>
            <person name="Wan X."/>
            <person name="Donachie S.P."/>
        </authorList>
    </citation>
    <scope>NUCLEOTIDE SEQUENCE [LARGE SCALE GENOMIC DNA]</scope>
    <source>
        <strain evidence="8">JS</strain>
    </source>
</reference>
<accession>U5QMS4</accession>
<name>U5QMS4_GLOK1</name>
<evidence type="ECO:0000256" key="1">
    <source>
        <dbReference type="ARBA" id="ARBA00004651"/>
    </source>
</evidence>
<evidence type="ECO:0000313" key="8">
    <source>
        <dbReference type="Proteomes" id="UP000017396"/>
    </source>
</evidence>
<gene>
    <name evidence="7" type="ORF">GKIL_3975</name>
</gene>
<sequence>MKSLIEMRASIARRLPFSLPGTTIMDRYLVSELLLPFLFGVAAFASIGMAIGSLFELVRLITESGLPILTALQVFALRLPQIITYTFPMSMLLATLIAFGRLSGDEEITVLQASGVSIYRIVAPTLVLSVVVSVITFVFNEVVVPTANQEANITLARAVGGGEKPKFSKDNILYPEYSWVTHQDGRREFGLNRLFYARRFSDGVMYGLTILDYSQADLNQVITADSATYDPASKSWRFHDGTSYVIDPGGNYRNILRFQEQQVKIDSTPLQFAQEARRPEEMTTGELRRYIHLAENARQDVKGLLVSLYQKYAIPSVCFAFALIGAPLGLRRQRTSNALGLGLSVLIIFTYYIFLFVAQALGQTGTLPPWLGAWLPALVTMAIGAWLLWRVNQ</sequence>
<dbReference type="KEGG" id="glj:GKIL_3975"/>
<dbReference type="PANTHER" id="PTHR33529:SF6">
    <property type="entry name" value="YJGP_YJGQ FAMILY PERMEASE"/>
    <property type="match status" value="1"/>
</dbReference>
<keyword evidence="5 6" id="KW-0472">Membrane</keyword>
<keyword evidence="3 6" id="KW-0812">Transmembrane</keyword>
<protein>
    <submittedName>
        <fullName evidence="7">Permease YjgP/YjgQ family protein</fullName>
    </submittedName>
</protein>
<comment type="subcellular location">
    <subcellularLocation>
        <location evidence="1">Cell membrane</location>
        <topology evidence="1">Multi-pass membrane protein</topology>
    </subcellularLocation>
</comment>
<dbReference type="InterPro" id="IPR005495">
    <property type="entry name" value="LptG/LptF_permease"/>
</dbReference>
<feature type="transmembrane region" description="Helical" evidence="6">
    <location>
        <begin position="75"/>
        <end position="100"/>
    </location>
</feature>
<dbReference type="EMBL" id="CP003587">
    <property type="protein sequence ID" value="AGY60221.1"/>
    <property type="molecule type" value="Genomic_DNA"/>
</dbReference>
<keyword evidence="2" id="KW-1003">Cell membrane</keyword>
<evidence type="ECO:0000256" key="6">
    <source>
        <dbReference type="SAM" id="Phobius"/>
    </source>
</evidence>
<dbReference type="HOGENOM" id="CLU_028799_3_1_3"/>
<dbReference type="AlphaFoldDB" id="U5QMS4"/>
<dbReference type="Pfam" id="PF03739">
    <property type="entry name" value="LptF_LptG"/>
    <property type="match status" value="1"/>
</dbReference>
<feature type="transmembrane region" description="Helical" evidence="6">
    <location>
        <begin position="370"/>
        <end position="389"/>
    </location>
</feature>
<organism evidence="7 8">
    <name type="scientific">Gloeobacter kilaueensis (strain ATCC BAA-2537 / CCAP 1431/1 / ULC 316 / JS1)</name>
    <dbReference type="NCBI Taxonomy" id="1183438"/>
    <lineage>
        <taxon>Bacteria</taxon>
        <taxon>Bacillati</taxon>
        <taxon>Cyanobacteriota</taxon>
        <taxon>Cyanophyceae</taxon>
        <taxon>Gloeobacterales</taxon>
        <taxon>Gloeobacteraceae</taxon>
        <taxon>Gloeobacter</taxon>
    </lineage>
</organism>
<dbReference type="Proteomes" id="UP000017396">
    <property type="component" value="Chromosome"/>
</dbReference>
<dbReference type="STRING" id="1183438.GKIL_3975"/>
<evidence type="ECO:0000256" key="4">
    <source>
        <dbReference type="ARBA" id="ARBA00022989"/>
    </source>
</evidence>
<evidence type="ECO:0000256" key="3">
    <source>
        <dbReference type="ARBA" id="ARBA00022692"/>
    </source>
</evidence>
<dbReference type="PATRIC" id="fig|1183438.3.peg.3912"/>
<keyword evidence="4 6" id="KW-1133">Transmembrane helix</keyword>
<proteinExistence type="predicted"/>
<dbReference type="PANTHER" id="PTHR33529">
    <property type="entry name" value="SLR0882 PROTEIN-RELATED"/>
    <property type="match status" value="1"/>
</dbReference>
<evidence type="ECO:0000256" key="5">
    <source>
        <dbReference type="ARBA" id="ARBA00023136"/>
    </source>
</evidence>
<keyword evidence="8" id="KW-1185">Reference proteome</keyword>
<dbReference type="eggNOG" id="COG0795">
    <property type="taxonomic scope" value="Bacteria"/>
</dbReference>
<feature type="transmembrane region" description="Helical" evidence="6">
    <location>
        <begin position="121"/>
        <end position="139"/>
    </location>
</feature>
<feature type="transmembrane region" description="Helical" evidence="6">
    <location>
        <begin position="337"/>
        <end position="358"/>
    </location>
</feature>
<feature type="transmembrane region" description="Helical" evidence="6">
    <location>
        <begin position="312"/>
        <end position="330"/>
    </location>
</feature>
<evidence type="ECO:0000256" key="2">
    <source>
        <dbReference type="ARBA" id="ARBA00022475"/>
    </source>
</evidence>
<feature type="transmembrane region" description="Helical" evidence="6">
    <location>
        <begin position="33"/>
        <end position="55"/>
    </location>
</feature>
<dbReference type="GO" id="GO:0015920">
    <property type="term" value="P:lipopolysaccharide transport"/>
    <property type="evidence" value="ECO:0007669"/>
    <property type="project" value="TreeGrafter"/>
</dbReference>
<dbReference type="GO" id="GO:0043190">
    <property type="term" value="C:ATP-binding cassette (ABC) transporter complex"/>
    <property type="evidence" value="ECO:0007669"/>
    <property type="project" value="TreeGrafter"/>
</dbReference>